<dbReference type="EMBL" id="CAJVQB010006727">
    <property type="protein sequence ID" value="CAG8690536.1"/>
    <property type="molecule type" value="Genomic_DNA"/>
</dbReference>
<keyword evidence="3" id="KW-1185">Reference proteome</keyword>
<evidence type="ECO:0000313" key="2">
    <source>
        <dbReference type="EMBL" id="CAG8690536.1"/>
    </source>
</evidence>
<name>A0ABN7UWC5_GIGMA</name>
<comment type="caution">
    <text evidence="2">The sequence shown here is derived from an EMBL/GenBank/DDBJ whole genome shotgun (WGS) entry which is preliminary data.</text>
</comment>
<feature type="region of interest" description="Disordered" evidence="1">
    <location>
        <begin position="179"/>
        <end position="199"/>
    </location>
</feature>
<protein>
    <submittedName>
        <fullName evidence="2">45489_t:CDS:1</fullName>
    </submittedName>
</protein>
<dbReference type="SUPFAM" id="SSF53098">
    <property type="entry name" value="Ribonuclease H-like"/>
    <property type="match status" value="1"/>
</dbReference>
<sequence>MVISAELFQVINNWNLSNKTFAITTNSGANMIKSIQLLSEHLSEVKQQPCIFSFAKTSSKASRSPKNSNQLLDDYDNYNPLDIITDVKTRWNSVYYAWKRIIELHNSMLHVSTILLTKPDRISQQEGEKLHRLYLSYNEKHLVYPYVKLLKKAFASKHEKGESYDTYFNLVYGQQCEDRNEEESESSASNNDAIPSGDDFNQTELLPATDITNELWSTPLDLVQIVAILDPQFKDFKWDDTFEERKNMNMQQQTTFYDCSDNDDFFEALENKMGGSASVARRMKFYVI</sequence>
<evidence type="ECO:0000256" key="1">
    <source>
        <dbReference type="SAM" id="MobiDB-lite"/>
    </source>
</evidence>
<gene>
    <name evidence="2" type="ORF">GMARGA_LOCUS11484</name>
</gene>
<dbReference type="InterPro" id="IPR012337">
    <property type="entry name" value="RNaseH-like_sf"/>
</dbReference>
<accession>A0ABN7UWC5</accession>
<organism evidence="2 3">
    <name type="scientific">Gigaspora margarita</name>
    <dbReference type="NCBI Taxonomy" id="4874"/>
    <lineage>
        <taxon>Eukaryota</taxon>
        <taxon>Fungi</taxon>
        <taxon>Fungi incertae sedis</taxon>
        <taxon>Mucoromycota</taxon>
        <taxon>Glomeromycotina</taxon>
        <taxon>Glomeromycetes</taxon>
        <taxon>Diversisporales</taxon>
        <taxon>Gigasporaceae</taxon>
        <taxon>Gigaspora</taxon>
    </lineage>
</organism>
<proteinExistence type="predicted"/>
<evidence type="ECO:0000313" key="3">
    <source>
        <dbReference type="Proteomes" id="UP000789901"/>
    </source>
</evidence>
<reference evidence="2 3" key="1">
    <citation type="submission" date="2021-06" db="EMBL/GenBank/DDBJ databases">
        <authorList>
            <person name="Kallberg Y."/>
            <person name="Tangrot J."/>
            <person name="Rosling A."/>
        </authorList>
    </citation>
    <scope>NUCLEOTIDE SEQUENCE [LARGE SCALE GENOMIC DNA]</scope>
    <source>
        <strain evidence="2 3">120-4 pot B 10/14</strain>
    </source>
</reference>
<dbReference type="Proteomes" id="UP000789901">
    <property type="component" value="Unassembled WGS sequence"/>
</dbReference>